<dbReference type="InterPro" id="IPR029044">
    <property type="entry name" value="Nucleotide-diphossugar_trans"/>
</dbReference>
<feature type="domain" description="Glycosyltransferase 2-like" evidence="4">
    <location>
        <begin position="8"/>
        <end position="158"/>
    </location>
</feature>
<dbReference type="GO" id="GO:0035269">
    <property type="term" value="P:protein O-linked glycosylation via mannose"/>
    <property type="evidence" value="ECO:0007669"/>
    <property type="project" value="TreeGrafter"/>
</dbReference>
<sequence>MKDYFNTTVIIPTLNEAQNIGSLAETIFKLYPKIKIIVSDDGSSDKTQEIVSDMSKEGKAIKLLDRAQMKVHGLTASVLDAIKIVDTSFFVVIDADLQHPPEKIDEMVSFLRDESADVVVGFREKVVGDWPVHRKMLSKFGLFLGSAYLKIRGKKSCRDVLSGFFAAKASFVKEEIEKYYNRFELRGYKVLFDLLKFVSKEIKIMEVPYSFNERERGESKIGIKHLFYYFRSFFN</sequence>
<comment type="caution">
    <text evidence="5">The sequence shown here is derived from an EMBL/GenBank/DDBJ whole genome shotgun (WGS) entry which is preliminary data.</text>
</comment>
<evidence type="ECO:0000313" key="6">
    <source>
        <dbReference type="Proteomes" id="UP000177905"/>
    </source>
</evidence>
<reference evidence="5 6" key="1">
    <citation type="journal article" date="2016" name="Nat. Commun.">
        <title>Thousands of microbial genomes shed light on interconnected biogeochemical processes in an aquifer system.</title>
        <authorList>
            <person name="Anantharaman K."/>
            <person name="Brown C.T."/>
            <person name="Hug L.A."/>
            <person name="Sharon I."/>
            <person name="Castelle C.J."/>
            <person name="Probst A.J."/>
            <person name="Thomas B.C."/>
            <person name="Singh A."/>
            <person name="Wilkins M.J."/>
            <person name="Karaoz U."/>
            <person name="Brodie E.L."/>
            <person name="Williams K.H."/>
            <person name="Hubbard S.S."/>
            <person name="Banfield J.F."/>
        </authorList>
    </citation>
    <scope>NUCLEOTIDE SEQUENCE [LARGE SCALE GENOMIC DNA]</scope>
</reference>
<organism evidence="5 6">
    <name type="scientific">candidate division WOR-1 bacterium RIFOXYB2_FULL_36_35</name>
    <dbReference type="NCBI Taxonomy" id="1802578"/>
    <lineage>
        <taxon>Bacteria</taxon>
        <taxon>Bacillati</taxon>
        <taxon>Saganbacteria</taxon>
    </lineage>
</organism>
<dbReference type="EMBL" id="MEUA01000057">
    <property type="protein sequence ID" value="OGC13361.1"/>
    <property type="molecule type" value="Genomic_DNA"/>
</dbReference>
<protein>
    <recommendedName>
        <fullName evidence="4">Glycosyltransferase 2-like domain-containing protein</fullName>
    </recommendedName>
</protein>
<gene>
    <name evidence="5" type="ORF">A2290_02530</name>
</gene>
<keyword evidence="2" id="KW-0328">Glycosyltransferase</keyword>
<name>A0A1F4RYX3_UNCSA</name>
<dbReference type="AlphaFoldDB" id="A0A1F4RYX3"/>
<evidence type="ECO:0000313" key="5">
    <source>
        <dbReference type="EMBL" id="OGC13361.1"/>
    </source>
</evidence>
<evidence type="ECO:0000256" key="1">
    <source>
        <dbReference type="ARBA" id="ARBA00006739"/>
    </source>
</evidence>
<evidence type="ECO:0000259" key="4">
    <source>
        <dbReference type="Pfam" id="PF00535"/>
    </source>
</evidence>
<comment type="similarity">
    <text evidence="1">Belongs to the glycosyltransferase 2 family.</text>
</comment>
<dbReference type="PANTHER" id="PTHR43398:SF1">
    <property type="entry name" value="DOLICHOL-PHOSPHATE MANNOSYLTRANSFERASE SUBUNIT 1"/>
    <property type="match status" value="1"/>
</dbReference>
<dbReference type="GO" id="GO:0004582">
    <property type="term" value="F:dolichyl-phosphate beta-D-mannosyltransferase activity"/>
    <property type="evidence" value="ECO:0007669"/>
    <property type="project" value="InterPro"/>
</dbReference>
<dbReference type="Gene3D" id="3.90.550.10">
    <property type="entry name" value="Spore Coat Polysaccharide Biosynthesis Protein SpsA, Chain A"/>
    <property type="match status" value="1"/>
</dbReference>
<dbReference type="InterPro" id="IPR001173">
    <property type="entry name" value="Glyco_trans_2-like"/>
</dbReference>
<dbReference type="PANTHER" id="PTHR43398">
    <property type="entry name" value="DOLICHOL-PHOSPHATE MANNOSYLTRANSFERASE SUBUNIT 1"/>
    <property type="match status" value="1"/>
</dbReference>
<accession>A0A1F4RYX3</accession>
<evidence type="ECO:0000256" key="3">
    <source>
        <dbReference type="ARBA" id="ARBA00022679"/>
    </source>
</evidence>
<keyword evidence="3" id="KW-0808">Transferase</keyword>
<dbReference type="Pfam" id="PF00535">
    <property type="entry name" value="Glycos_transf_2"/>
    <property type="match status" value="1"/>
</dbReference>
<dbReference type="Proteomes" id="UP000177905">
    <property type="component" value="Unassembled WGS sequence"/>
</dbReference>
<dbReference type="GO" id="GO:0006506">
    <property type="term" value="P:GPI anchor biosynthetic process"/>
    <property type="evidence" value="ECO:0007669"/>
    <property type="project" value="TreeGrafter"/>
</dbReference>
<dbReference type="GO" id="GO:0016020">
    <property type="term" value="C:membrane"/>
    <property type="evidence" value="ECO:0007669"/>
    <property type="project" value="GOC"/>
</dbReference>
<evidence type="ECO:0000256" key="2">
    <source>
        <dbReference type="ARBA" id="ARBA00022676"/>
    </source>
</evidence>
<dbReference type="SUPFAM" id="SSF53448">
    <property type="entry name" value="Nucleotide-diphospho-sugar transferases"/>
    <property type="match status" value="1"/>
</dbReference>
<proteinExistence type="inferred from homology"/>
<dbReference type="InterPro" id="IPR039528">
    <property type="entry name" value="DPM1-like"/>
</dbReference>
<dbReference type="GO" id="GO:0006488">
    <property type="term" value="P:dolichol-linked oligosaccharide biosynthetic process"/>
    <property type="evidence" value="ECO:0007669"/>
    <property type="project" value="TreeGrafter"/>
</dbReference>